<dbReference type="Proteomes" id="UP001330184">
    <property type="component" value="Chromosome"/>
</dbReference>
<organism evidence="1 2">
    <name type="scientific">Flagellimonas marinaquae</name>
    <dbReference type="NCBI Taxonomy" id="254955"/>
    <lineage>
        <taxon>Bacteria</taxon>
        <taxon>Pseudomonadati</taxon>
        <taxon>Bacteroidota</taxon>
        <taxon>Flavobacteriia</taxon>
        <taxon>Flavobacteriales</taxon>
        <taxon>Flavobacteriaceae</taxon>
        <taxon>Flagellimonas</taxon>
    </lineage>
</organism>
<dbReference type="PANTHER" id="PTHR37833:SF1">
    <property type="entry name" value="SIGNAL PEPTIDE PROTEIN"/>
    <property type="match status" value="1"/>
</dbReference>
<name>A0AA48KLI1_9FLAO</name>
<dbReference type="Gene3D" id="2.60.40.10">
    <property type="entry name" value="Immunoglobulins"/>
    <property type="match status" value="1"/>
</dbReference>
<evidence type="ECO:0000313" key="2">
    <source>
        <dbReference type="Proteomes" id="UP001330184"/>
    </source>
</evidence>
<dbReference type="Pfam" id="PF07610">
    <property type="entry name" value="DUF1573"/>
    <property type="match status" value="1"/>
</dbReference>
<reference evidence="1 2" key="1">
    <citation type="submission" date="2023-01" db="EMBL/GenBank/DDBJ databases">
        <title>Complete genome sequence of Muricauda aquimarina strain IFOP_LL357.</title>
        <authorList>
            <person name="Gajardo G."/>
            <person name="Ueki S."/>
            <person name="Maruyama F."/>
        </authorList>
    </citation>
    <scope>NUCLEOTIDE SEQUENCE [LARGE SCALE GENOMIC DNA]</scope>
    <source>
        <strain evidence="1 2">IFOP_LL357</strain>
    </source>
</reference>
<dbReference type="PANTHER" id="PTHR37833">
    <property type="entry name" value="LIPOPROTEIN-RELATED"/>
    <property type="match status" value="1"/>
</dbReference>
<protein>
    <recommendedName>
        <fullName evidence="3">DUF1573 domain-containing protein</fullName>
    </recommendedName>
</protein>
<keyword evidence="2" id="KW-1185">Reference proteome</keyword>
<dbReference type="PROSITE" id="PS51257">
    <property type="entry name" value="PROKAR_LIPOPROTEIN"/>
    <property type="match status" value="1"/>
</dbReference>
<accession>A0AA48KLI1</accession>
<evidence type="ECO:0000313" key="1">
    <source>
        <dbReference type="EMBL" id="BDW93152.1"/>
    </source>
</evidence>
<dbReference type="AlphaFoldDB" id="A0AA48KLI1"/>
<proteinExistence type="predicted"/>
<sequence length="165" mass="17540">MEKQILIMKKITTIFSLIMVVALTSVSCKDKASEKIVADNVESAVNRDEADKMVPVMTFEKTEHDFGTIERGAAQETVFTFTNTGNAPLIITDAKSSCGCTVPNPPKEPIAPGETGELTVRFNGSGQNQVTKTITVTANTAKGSELLRIKAFVQAPGAVPAGPVK</sequence>
<dbReference type="EMBL" id="AP027268">
    <property type="protein sequence ID" value="BDW93152.1"/>
    <property type="molecule type" value="Genomic_DNA"/>
</dbReference>
<gene>
    <name evidence="1" type="ORF">MACH07_19840</name>
</gene>
<evidence type="ECO:0008006" key="3">
    <source>
        <dbReference type="Google" id="ProtNLM"/>
    </source>
</evidence>
<dbReference type="InterPro" id="IPR011467">
    <property type="entry name" value="DUF1573"/>
</dbReference>
<dbReference type="InterPro" id="IPR013783">
    <property type="entry name" value="Ig-like_fold"/>
</dbReference>